<dbReference type="OrthoDB" id="10429842at2759"/>
<keyword evidence="2" id="KW-1185">Reference proteome</keyword>
<accession>A0A1R3HSC9</accession>
<organism evidence="1 2">
    <name type="scientific">Corchorus capsularis</name>
    <name type="common">Jute</name>
    <dbReference type="NCBI Taxonomy" id="210143"/>
    <lineage>
        <taxon>Eukaryota</taxon>
        <taxon>Viridiplantae</taxon>
        <taxon>Streptophyta</taxon>
        <taxon>Embryophyta</taxon>
        <taxon>Tracheophyta</taxon>
        <taxon>Spermatophyta</taxon>
        <taxon>Magnoliopsida</taxon>
        <taxon>eudicotyledons</taxon>
        <taxon>Gunneridae</taxon>
        <taxon>Pentapetalae</taxon>
        <taxon>rosids</taxon>
        <taxon>malvids</taxon>
        <taxon>Malvales</taxon>
        <taxon>Malvaceae</taxon>
        <taxon>Grewioideae</taxon>
        <taxon>Apeibeae</taxon>
        <taxon>Corchorus</taxon>
    </lineage>
</organism>
<name>A0A1R3HSC9_COCAP</name>
<proteinExistence type="predicted"/>
<dbReference type="Proteomes" id="UP000188268">
    <property type="component" value="Unassembled WGS sequence"/>
</dbReference>
<protein>
    <submittedName>
        <fullName evidence="1">Uncharacterized protein</fullName>
    </submittedName>
</protein>
<dbReference type="Gramene" id="OMO73218">
    <property type="protein sequence ID" value="OMO73218"/>
    <property type="gene ID" value="CCACVL1_17393"/>
</dbReference>
<gene>
    <name evidence="1" type="ORF">CCACVL1_17393</name>
</gene>
<feature type="non-terminal residue" evidence="1">
    <location>
        <position position="63"/>
    </location>
</feature>
<sequence>MADPTQSSTIPVKTLQQVPVILNRLAAPLGSPSNSALHSFALSLTPAKHCPILPTKLARPGVE</sequence>
<dbReference type="EMBL" id="AWWV01011262">
    <property type="protein sequence ID" value="OMO73218.1"/>
    <property type="molecule type" value="Genomic_DNA"/>
</dbReference>
<evidence type="ECO:0000313" key="1">
    <source>
        <dbReference type="EMBL" id="OMO73218.1"/>
    </source>
</evidence>
<comment type="caution">
    <text evidence="1">The sequence shown here is derived from an EMBL/GenBank/DDBJ whole genome shotgun (WGS) entry which is preliminary data.</text>
</comment>
<reference evidence="1 2" key="1">
    <citation type="submission" date="2013-09" db="EMBL/GenBank/DDBJ databases">
        <title>Corchorus capsularis genome sequencing.</title>
        <authorList>
            <person name="Alam M."/>
            <person name="Haque M.S."/>
            <person name="Islam M.S."/>
            <person name="Emdad E.M."/>
            <person name="Islam M.M."/>
            <person name="Ahmed B."/>
            <person name="Halim A."/>
            <person name="Hossen Q.M.M."/>
            <person name="Hossain M.Z."/>
            <person name="Ahmed R."/>
            <person name="Khan M.M."/>
            <person name="Islam R."/>
            <person name="Rashid M.M."/>
            <person name="Khan S.A."/>
            <person name="Rahman M.S."/>
            <person name="Alam M."/>
        </authorList>
    </citation>
    <scope>NUCLEOTIDE SEQUENCE [LARGE SCALE GENOMIC DNA]</scope>
    <source>
        <strain evidence="2">cv. CVL-1</strain>
        <tissue evidence="1">Whole seedling</tissue>
    </source>
</reference>
<evidence type="ECO:0000313" key="2">
    <source>
        <dbReference type="Proteomes" id="UP000188268"/>
    </source>
</evidence>
<dbReference type="AlphaFoldDB" id="A0A1R3HSC9"/>